<organism evidence="1 2">
    <name type="scientific">Oryza rufipogon</name>
    <name type="common">Brownbeard rice</name>
    <name type="synonym">Asian wild rice</name>
    <dbReference type="NCBI Taxonomy" id="4529"/>
    <lineage>
        <taxon>Eukaryota</taxon>
        <taxon>Viridiplantae</taxon>
        <taxon>Streptophyta</taxon>
        <taxon>Embryophyta</taxon>
        <taxon>Tracheophyta</taxon>
        <taxon>Spermatophyta</taxon>
        <taxon>Magnoliopsida</taxon>
        <taxon>Liliopsida</taxon>
        <taxon>Poales</taxon>
        <taxon>Poaceae</taxon>
        <taxon>BOP clade</taxon>
        <taxon>Oryzoideae</taxon>
        <taxon>Oryzeae</taxon>
        <taxon>Oryzinae</taxon>
        <taxon>Oryza</taxon>
    </lineage>
</organism>
<proteinExistence type="predicted"/>
<dbReference type="HOGENOM" id="CLU_2188284_0_0_1"/>
<protein>
    <submittedName>
        <fullName evidence="1">Uncharacterized protein</fullName>
    </submittedName>
</protein>
<keyword evidence="2" id="KW-1185">Reference proteome</keyword>
<evidence type="ECO:0000313" key="2">
    <source>
        <dbReference type="Proteomes" id="UP000008022"/>
    </source>
</evidence>
<sequence>MGLHVSLSLTPFSPPSLPMSLLQLASRRRSRQLSPRWRRGGAAEACRSPRAGAGSIGRRPCHISGLAAVAFRMLPLGARPELCVSSSLGRCATIGHGNGEWQELGWRRA</sequence>
<evidence type="ECO:0000313" key="1">
    <source>
        <dbReference type="EnsemblPlants" id="ORUFI06G20000.1"/>
    </source>
</evidence>
<dbReference type="AlphaFoldDB" id="A0A0E0PZB7"/>
<reference evidence="2" key="1">
    <citation type="submission" date="2013-06" db="EMBL/GenBank/DDBJ databases">
        <authorList>
            <person name="Zhao Q."/>
        </authorList>
    </citation>
    <scope>NUCLEOTIDE SEQUENCE</scope>
    <source>
        <strain evidence="2">cv. W1943</strain>
    </source>
</reference>
<accession>A0A0E0PZB7</accession>
<name>A0A0E0PZB7_ORYRU</name>
<dbReference type="EnsemblPlants" id="ORUFI06G20000.1">
    <property type="protein sequence ID" value="ORUFI06G20000.1"/>
    <property type="gene ID" value="ORUFI06G20000"/>
</dbReference>
<reference evidence="1" key="2">
    <citation type="submission" date="2015-06" db="UniProtKB">
        <authorList>
            <consortium name="EnsemblPlants"/>
        </authorList>
    </citation>
    <scope>IDENTIFICATION</scope>
</reference>
<dbReference type="Proteomes" id="UP000008022">
    <property type="component" value="Unassembled WGS sequence"/>
</dbReference>
<dbReference type="Gramene" id="ORUFI06G20000.1">
    <property type="protein sequence ID" value="ORUFI06G20000.1"/>
    <property type="gene ID" value="ORUFI06G20000"/>
</dbReference>